<dbReference type="InterPro" id="IPR004183">
    <property type="entry name" value="Xdiol_dOase_suB"/>
</dbReference>
<sequence length="276" mass="30661">MSTIIPTRQPVFFVSHGGGPWPWMPDHLETIYANLAQSLATLLPSLPQKPKAILMVSAHWEEREFTVQATPEPGMIYDYGGFPEHTYHIHYRSAGCPELAQRVSELLTQADIPVQQTTTRGYDHGMFSPMQVINPAADIPVVQLSLKKGLDPAAHIQMGQALAPLRDENVLIIGSGLSYHNLRMFNAYAAEPSKAFDQWLYSTVVEHQGTARNQLLTQWEQAPAARIAHPREEHLLPLMVSVGAAQQETGVRTYHETGFVGGLWVSNFAFGELKQA</sequence>
<protein>
    <recommendedName>
        <fullName evidence="6">Extradiol ring-cleavage dioxygenase class III enzyme subunit B domain-containing protein</fullName>
    </recommendedName>
</protein>
<dbReference type="HOGENOM" id="CLU_046582_2_1_6"/>
<comment type="similarity">
    <text evidence="2">Belongs to the DODA-type extradiol aromatic ring-opening dioxygenase family.</text>
</comment>
<dbReference type="InterPro" id="IPR014436">
    <property type="entry name" value="Extradiol_dOase_DODA"/>
</dbReference>
<dbReference type="PATRIC" id="fig|1341683.3.peg.815"/>
<comment type="cofactor">
    <cofactor evidence="1">
        <name>Zn(2+)</name>
        <dbReference type="ChEBI" id="CHEBI:29105"/>
    </cofactor>
</comment>
<dbReference type="EMBL" id="AYEU01000003">
    <property type="protein sequence ID" value="ESK52663.1"/>
    <property type="molecule type" value="Genomic_DNA"/>
</dbReference>
<dbReference type="Pfam" id="PF02900">
    <property type="entry name" value="LigB"/>
    <property type="match status" value="1"/>
</dbReference>
<evidence type="ECO:0000256" key="5">
    <source>
        <dbReference type="ARBA" id="ARBA00023002"/>
    </source>
</evidence>
<dbReference type="GO" id="GO:0008198">
    <property type="term" value="F:ferrous iron binding"/>
    <property type="evidence" value="ECO:0007669"/>
    <property type="project" value="InterPro"/>
</dbReference>
<proteinExistence type="inferred from homology"/>
<reference evidence="7 8" key="1">
    <citation type="submission" date="2013-10" db="EMBL/GenBank/DDBJ databases">
        <title>The Genome Sequence of Acinetobacter brisouii CIP 110357.</title>
        <authorList>
            <consortium name="The Broad Institute Genomics Platform"/>
            <consortium name="The Broad Institute Genome Sequencing Center for Infectious Disease"/>
            <person name="Cerqueira G."/>
            <person name="Feldgarden M."/>
            <person name="Courvalin P."/>
            <person name="Grillot-Courvalin C."/>
            <person name="Clermont D."/>
            <person name="Rocha E."/>
            <person name="Yoon E.-J."/>
            <person name="Nemec A."/>
            <person name="Young S.K."/>
            <person name="Zeng Q."/>
            <person name="Gargeya S."/>
            <person name="Fitzgerald M."/>
            <person name="Abouelleil A."/>
            <person name="Alvarado L."/>
            <person name="Berlin A.M."/>
            <person name="Chapman S.B."/>
            <person name="Gainer-Dewar J."/>
            <person name="Goldberg J."/>
            <person name="Gnerre S."/>
            <person name="Griggs A."/>
            <person name="Gujja S."/>
            <person name="Hansen M."/>
            <person name="Howarth C."/>
            <person name="Imamovic A."/>
            <person name="Ireland A."/>
            <person name="Larimer J."/>
            <person name="McCowan C."/>
            <person name="Murphy C."/>
            <person name="Pearson M."/>
            <person name="Poon T.W."/>
            <person name="Priest M."/>
            <person name="Roberts A."/>
            <person name="Saif S."/>
            <person name="Shea T."/>
            <person name="Sykes S."/>
            <person name="Wortman J."/>
            <person name="Nusbaum C."/>
            <person name="Birren B."/>
        </authorList>
    </citation>
    <scope>NUCLEOTIDE SEQUENCE [LARGE SCALE GENOMIC DNA]</scope>
    <source>
        <strain evidence="7 8">CIP 110357</strain>
    </source>
</reference>
<evidence type="ECO:0000256" key="1">
    <source>
        <dbReference type="ARBA" id="ARBA00001947"/>
    </source>
</evidence>
<dbReference type="GO" id="GO:0016702">
    <property type="term" value="F:oxidoreductase activity, acting on single donors with incorporation of molecular oxygen, incorporation of two atoms of oxygen"/>
    <property type="evidence" value="ECO:0007669"/>
    <property type="project" value="UniProtKB-ARBA"/>
</dbReference>
<feature type="domain" description="Extradiol ring-cleavage dioxygenase class III enzyme subunit B" evidence="6">
    <location>
        <begin position="46"/>
        <end position="248"/>
    </location>
</feature>
<keyword evidence="3" id="KW-0479">Metal-binding</keyword>
<dbReference type="PANTHER" id="PTHR30096:SF0">
    <property type="entry name" value="4,5-DOPA DIOXYGENASE EXTRADIOL-LIKE PROTEIN"/>
    <property type="match status" value="1"/>
</dbReference>
<dbReference type="Proteomes" id="UP000018418">
    <property type="component" value="Unassembled WGS sequence"/>
</dbReference>
<keyword evidence="8" id="KW-1185">Reference proteome</keyword>
<keyword evidence="4" id="KW-0862">Zinc</keyword>
<dbReference type="OrthoDB" id="9790889at2"/>
<accession>V2UDY0</accession>
<dbReference type="CDD" id="cd07363">
    <property type="entry name" value="45_DOPA_Dioxygenase"/>
    <property type="match status" value="1"/>
</dbReference>
<dbReference type="AlphaFoldDB" id="V2UDY0"/>
<evidence type="ECO:0000259" key="6">
    <source>
        <dbReference type="Pfam" id="PF02900"/>
    </source>
</evidence>
<keyword evidence="5" id="KW-0560">Oxidoreductase</keyword>
<evidence type="ECO:0000256" key="3">
    <source>
        <dbReference type="ARBA" id="ARBA00022723"/>
    </source>
</evidence>
<evidence type="ECO:0000256" key="4">
    <source>
        <dbReference type="ARBA" id="ARBA00022833"/>
    </source>
</evidence>
<dbReference type="GO" id="GO:0008270">
    <property type="term" value="F:zinc ion binding"/>
    <property type="evidence" value="ECO:0007669"/>
    <property type="project" value="InterPro"/>
</dbReference>
<dbReference type="PIRSF" id="PIRSF006157">
    <property type="entry name" value="Doxgns_DODA"/>
    <property type="match status" value="1"/>
</dbReference>
<dbReference type="PANTHER" id="PTHR30096">
    <property type="entry name" value="4,5-DOPA DIOXYGENASE EXTRADIOL-LIKE PROTEIN"/>
    <property type="match status" value="1"/>
</dbReference>
<dbReference type="Gene3D" id="3.40.830.10">
    <property type="entry name" value="LigB-like"/>
    <property type="match status" value="1"/>
</dbReference>
<evidence type="ECO:0000256" key="2">
    <source>
        <dbReference type="ARBA" id="ARBA00007581"/>
    </source>
</evidence>
<evidence type="ECO:0000313" key="7">
    <source>
        <dbReference type="EMBL" id="ESK52663.1"/>
    </source>
</evidence>
<dbReference type="RefSeq" id="WP_004903813.1">
    <property type="nucleotide sequence ID" value="NZ_BBTI01000001.1"/>
</dbReference>
<comment type="caution">
    <text evidence="7">The sequence shown here is derived from an EMBL/GenBank/DDBJ whole genome shotgun (WGS) entry which is preliminary data.</text>
</comment>
<dbReference type="STRING" id="396323.VH98_08515"/>
<name>V2UDY0_9GAMM</name>
<dbReference type="SUPFAM" id="SSF53213">
    <property type="entry name" value="LigB-like"/>
    <property type="match status" value="1"/>
</dbReference>
<organism evidence="7 8">
    <name type="scientific">Acinetobacter brisouii CIP 110357</name>
    <dbReference type="NCBI Taxonomy" id="1341683"/>
    <lineage>
        <taxon>Bacteria</taxon>
        <taxon>Pseudomonadati</taxon>
        <taxon>Pseudomonadota</taxon>
        <taxon>Gammaproteobacteria</taxon>
        <taxon>Moraxellales</taxon>
        <taxon>Moraxellaceae</taxon>
        <taxon>Acinetobacter</taxon>
    </lineage>
</organism>
<evidence type="ECO:0000313" key="8">
    <source>
        <dbReference type="Proteomes" id="UP000018418"/>
    </source>
</evidence>
<gene>
    <name evidence="7" type="ORF">P255_00823</name>
</gene>